<comment type="caution">
    <text evidence="2">The sequence shown here is derived from an EMBL/GenBank/DDBJ whole genome shotgun (WGS) entry which is preliminary data.</text>
</comment>
<keyword evidence="1" id="KW-0812">Transmembrane</keyword>
<dbReference type="EMBL" id="BMPF01000003">
    <property type="protein sequence ID" value="GGL37605.1"/>
    <property type="molecule type" value="Genomic_DNA"/>
</dbReference>
<accession>A0A830F3R8</accession>
<dbReference type="Proteomes" id="UP000628840">
    <property type="component" value="Unassembled WGS sequence"/>
</dbReference>
<keyword evidence="3" id="KW-1185">Reference proteome</keyword>
<protein>
    <submittedName>
        <fullName evidence="2">Uncharacterized protein</fullName>
    </submittedName>
</protein>
<feature type="transmembrane region" description="Helical" evidence="1">
    <location>
        <begin position="12"/>
        <end position="32"/>
    </location>
</feature>
<reference evidence="2 3" key="1">
    <citation type="journal article" date="2019" name="Int. J. Syst. Evol. Microbiol.">
        <title>The Global Catalogue of Microorganisms (GCM) 10K type strain sequencing project: providing services to taxonomists for standard genome sequencing and annotation.</title>
        <authorList>
            <consortium name="The Broad Institute Genomics Platform"/>
            <consortium name="The Broad Institute Genome Sequencing Center for Infectious Disease"/>
            <person name="Wu L."/>
            <person name="Ma J."/>
        </authorList>
    </citation>
    <scope>NUCLEOTIDE SEQUENCE [LARGE SCALE GENOMIC DNA]</scope>
    <source>
        <strain evidence="2 3">JCM 19585</strain>
    </source>
</reference>
<evidence type="ECO:0000313" key="2">
    <source>
        <dbReference type="EMBL" id="GGL37605.1"/>
    </source>
</evidence>
<keyword evidence="1" id="KW-1133">Transmembrane helix</keyword>
<feature type="transmembrane region" description="Helical" evidence="1">
    <location>
        <begin position="107"/>
        <end position="127"/>
    </location>
</feature>
<evidence type="ECO:0000256" key="1">
    <source>
        <dbReference type="SAM" id="Phobius"/>
    </source>
</evidence>
<gene>
    <name evidence="2" type="ORF">GCM10009037_21500</name>
</gene>
<feature type="transmembrane region" description="Helical" evidence="1">
    <location>
        <begin position="75"/>
        <end position="101"/>
    </location>
</feature>
<name>A0A830F3R8_9EURY</name>
<sequence>MNVQTLASRRFAAAVAAAVIGAFGAYFLVVALVPDLFGRWSHDAMAAVVAAATLGFGVAFAARAARGDGPTAWRLADAVVAVVCLGLVAQTASFALGAPLAVSADSASVALVHLVLWAGLVSTAVLLRAGFAVAEGTVVEGSRER</sequence>
<proteinExistence type="predicted"/>
<organism evidence="2 3">
    <name type="scientific">Halarchaeum grantii</name>
    <dbReference type="NCBI Taxonomy" id="1193105"/>
    <lineage>
        <taxon>Archaea</taxon>
        <taxon>Methanobacteriati</taxon>
        <taxon>Methanobacteriota</taxon>
        <taxon>Stenosarchaea group</taxon>
        <taxon>Halobacteria</taxon>
        <taxon>Halobacteriales</taxon>
        <taxon>Halobacteriaceae</taxon>
    </lineage>
</organism>
<evidence type="ECO:0000313" key="3">
    <source>
        <dbReference type="Proteomes" id="UP000628840"/>
    </source>
</evidence>
<keyword evidence="1" id="KW-0472">Membrane</keyword>
<dbReference type="AlphaFoldDB" id="A0A830F3R8"/>
<feature type="transmembrane region" description="Helical" evidence="1">
    <location>
        <begin position="44"/>
        <end position="63"/>
    </location>
</feature>
<dbReference type="RefSeq" id="WP_188883751.1">
    <property type="nucleotide sequence ID" value="NZ_BMPF01000003.1"/>
</dbReference>